<sequence>MAKLRRSRKRKNYQQVGNAGIRSYLLGVGTSILVTFVMLLAWALILSVSTIPESSGDIFGIFTVIISVFSGGFVCAMKQGKNGWLSGGIVGLIYFFIVIIIISSIPALSLSLFSLVNLLLSFVVGGIGGTLALNL</sequence>
<dbReference type="AlphaFoldDB" id="A0A1M6LP06"/>
<dbReference type="STRING" id="1120989.SAMN02745227_00590"/>
<protein>
    <submittedName>
        <fullName evidence="2">Putative membrane protein, TIGR04086 family</fullName>
    </submittedName>
</protein>
<evidence type="ECO:0000313" key="2">
    <source>
        <dbReference type="EMBL" id="SHJ72929.1"/>
    </source>
</evidence>
<keyword evidence="1" id="KW-1133">Transmembrane helix</keyword>
<dbReference type="OrthoDB" id="9896467at2"/>
<gene>
    <name evidence="2" type="ORF">SAMN02745227_00590</name>
</gene>
<evidence type="ECO:0000313" key="3">
    <source>
        <dbReference type="Proteomes" id="UP000243547"/>
    </source>
</evidence>
<keyword evidence="3" id="KW-1185">Reference proteome</keyword>
<feature type="transmembrane region" description="Helical" evidence="1">
    <location>
        <begin position="84"/>
        <end position="105"/>
    </location>
</feature>
<keyword evidence="1" id="KW-0812">Transmembrane</keyword>
<evidence type="ECO:0000256" key="1">
    <source>
        <dbReference type="SAM" id="Phobius"/>
    </source>
</evidence>
<reference evidence="3" key="1">
    <citation type="submission" date="2016-11" db="EMBL/GenBank/DDBJ databases">
        <authorList>
            <person name="Varghese N."/>
            <person name="Submissions S."/>
        </authorList>
    </citation>
    <scope>NUCLEOTIDE SEQUENCE [LARGE SCALE GENOMIC DNA]</scope>
    <source>
        <strain evidence="3">DSM 14826</strain>
    </source>
</reference>
<name>A0A1M6LP06_9FIRM</name>
<accession>A0A1M6LP06</accession>
<dbReference type="EMBL" id="FRAI01000005">
    <property type="protein sequence ID" value="SHJ72929.1"/>
    <property type="molecule type" value="Genomic_DNA"/>
</dbReference>
<feature type="transmembrane region" description="Helical" evidence="1">
    <location>
        <begin position="111"/>
        <end position="133"/>
    </location>
</feature>
<dbReference type="Proteomes" id="UP000243547">
    <property type="component" value="Unassembled WGS sequence"/>
</dbReference>
<dbReference type="Pfam" id="PF12670">
    <property type="entry name" value="DUF3792"/>
    <property type="match status" value="1"/>
</dbReference>
<proteinExistence type="predicted"/>
<feature type="transmembrane region" description="Helical" evidence="1">
    <location>
        <begin position="21"/>
        <end position="46"/>
    </location>
</feature>
<organism evidence="2 3">
    <name type="scientific">Anaerobranca californiensis DSM 14826</name>
    <dbReference type="NCBI Taxonomy" id="1120989"/>
    <lineage>
        <taxon>Bacteria</taxon>
        <taxon>Bacillati</taxon>
        <taxon>Bacillota</taxon>
        <taxon>Clostridia</taxon>
        <taxon>Eubacteriales</taxon>
        <taxon>Proteinivoracaceae</taxon>
        <taxon>Anaerobranca</taxon>
    </lineage>
</organism>
<dbReference type="InterPro" id="IPR023804">
    <property type="entry name" value="DUF3792_TM"/>
</dbReference>
<dbReference type="RefSeq" id="WP_072906168.1">
    <property type="nucleotide sequence ID" value="NZ_FRAI01000005.1"/>
</dbReference>
<feature type="transmembrane region" description="Helical" evidence="1">
    <location>
        <begin position="58"/>
        <end position="77"/>
    </location>
</feature>
<dbReference type="NCBIfam" id="TIGR04086">
    <property type="entry name" value="TIGR04086_membr"/>
    <property type="match status" value="1"/>
</dbReference>
<keyword evidence="1" id="KW-0472">Membrane</keyword>